<reference evidence="2 3" key="1">
    <citation type="journal article" date="2020" name="G3 (Bethesda)">
        <title>Improved Reference Genome for Cyclotella cryptica CCMP332, a Model for Cell Wall Morphogenesis, Salinity Adaptation, and Lipid Production in Diatoms (Bacillariophyta).</title>
        <authorList>
            <person name="Roberts W.R."/>
            <person name="Downey K.M."/>
            <person name="Ruck E.C."/>
            <person name="Traller J.C."/>
            <person name="Alverson A.J."/>
        </authorList>
    </citation>
    <scope>NUCLEOTIDE SEQUENCE [LARGE SCALE GENOMIC DNA]</scope>
    <source>
        <strain evidence="2 3">CCMP332</strain>
    </source>
</reference>
<feature type="region of interest" description="Disordered" evidence="1">
    <location>
        <begin position="1"/>
        <end position="23"/>
    </location>
</feature>
<proteinExistence type="predicted"/>
<organism evidence="2 3">
    <name type="scientific">Cyclotella cryptica</name>
    <dbReference type="NCBI Taxonomy" id="29204"/>
    <lineage>
        <taxon>Eukaryota</taxon>
        <taxon>Sar</taxon>
        <taxon>Stramenopiles</taxon>
        <taxon>Ochrophyta</taxon>
        <taxon>Bacillariophyta</taxon>
        <taxon>Coscinodiscophyceae</taxon>
        <taxon>Thalassiosirophycidae</taxon>
        <taxon>Stephanodiscales</taxon>
        <taxon>Stephanodiscaceae</taxon>
        <taxon>Cyclotella</taxon>
    </lineage>
</organism>
<keyword evidence="3" id="KW-1185">Reference proteome</keyword>
<accession>A0ABD3QNC6</accession>
<evidence type="ECO:0000256" key="1">
    <source>
        <dbReference type="SAM" id="MobiDB-lite"/>
    </source>
</evidence>
<sequence length="872" mass="95606">MAVSNSHNQVPNPLGLANTSGGSTDSAAQSSFFGSLFNQLMFFNNITDASSSTNANANSVTLMNGTKKDSVNNSMINAYPTENSTTPLSQICSLNQPGGTNFNQQANPMSPMLMSFMTPRMSLTPNPPTNPPTPLMTPRMGLTPNPLSDSPSHPLGSLNEMAAKNDESFNEITRQKELQNSLVFEHGSASTAGPSLNQMIAINRTHFTQWEKTESMNDSSKAPSSSAIENSQKSLLRRGITSVGSALGVVANYINESLLSGIPFHLADRAMRESKETYAKWWEGGINSGNMDGDCGDANRSFKDDDTEVAVNAETAGQDPAEKRRKIGSGEALGIHTKNKGSALSASLEKNYNDMGIGTKRHDKPRELPLRNKEYSSSNSDAQPMEVDSSIIKRRRSQFDNSNEDSEQDYGGLEGYDIFNNIGCMYGSDITKGENNDGSKVASTSNDSSNSSTISTAKHCTTVITSSSAIDGTMNAIKELFEERNNVQDENEIYHMITSPRTWVTRTLRSELIDALQSAQGDTKNKRFLSSLEVLSRFFKSSGRDARVNPWSVRKVSDGGSDYGYSGSEVGGPLNSDLLEGSWVNMSRPNYVECLGNNREGDFMYTLGRMSFDMFQPGDLICSVQSTHNNIRIVGEQEELPAFVPKSLKEEVASLSNSNGDSTSKRPLLRSYDIAVSMTIEPPSSVGQPEPFGSPTPTKRLRAIIAVKGYVLPDPHTPNRLTVWFTGGKLCPAKLASNDDEDSDDEEEDNARKQNSNSKKPPVKKEAEDDNDEYGGFEEWTDLFSKGKWRKTLGERARAMAAKLLLGAEIPNKMEDDGKMEYALHRPVGGHSKVYVDVLYLDEDILIMRGHHGTIYAMARSCVSQRYRDLHR</sequence>
<feature type="region of interest" description="Disordered" evidence="1">
    <location>
        <begin position="435"/>
        <end position="455"/>
    </location>
</feature>
<feature type="region of interest" description="Disordered" evidence="1">
    <location>
        <begin position="735"/>
        <end position="772"/>
    </location>
</feature>
<feature type="region of interest" description="Disordered" evidence="1">
    <location>
        <begin position="313"/>
        <end position="340"/>
    </location>
</feature>
<protein>
    <submittedName>
        <fullName evidence="2">Uncharacterized protein</fullName>
    </submittedName>
</protein>
<feature type="compositionally biased region" description="Low complexity" evidence="1">
    <location>
        <begin position="443"/>
        <end position="455"/>
    </location>
</feature>
<dbReference type="AlphaFoldDB" id="A0ABD3QNC6"/>
<dbReference type="EMBL" id="JABMIG020000025">
    <property type="protein sequence ID" value="KAL3801664.1"/>
    <property type="molecule type" value="Genomic_DNA"/>
</dbReference>
<dbReference type="Proteomes" id="UP001516023">
    <property type="component" value="Unassembled WGS sequence"/>
</dbReference>
<feature type="compositionally biased region" description="Acidic residues" evidence="1">
    <location>
        <begin position="738"/>
        <end position="749"/>
    </location>
</feature>
<name>A0ABD3QNC6_9STRA</name>
<evidence type="ECO:0000313" key="2">
    <source>
        <dbReference type="EMBL" id="KAL3801664.1"/>
    </source>
</evidence>
<gene>
    <name evidence="2" type="ORF">HJC23_013169</name>
</gene>
<feature type="region of interest" description="Disordered" evidence="1">
    <location>
        <begin position="354"/>
        <end position="412"/>
    </location>
</feature>
<feature type="compositionally biased region" description="Basic and acidic residues" evidence="1">
    <location>
        <begin position="364"/>
        <end position="374"/>
    </location>
</feature>
<comment type="caution">
    <text evidence="2">The sequence shown here is derived from an EMBL/GenBank/DDBJ whole genome shotgun (WGS) entry which is preliminary data.</text>
</comment>
<evidence type="ECO:0000313" key="3">
    <source>
        <dbReference type="Proteomes" id="UP001516023"/>
    </source>
</evidence>